<gene>
    <name evidence="6" type="ORF">TM35_000251290</name>
</gene>
<keyword evidence="3 5" id="KW-1133">Transmembrane helix</keyword>
<dbReference type="Pfam" id="PF08507">
    <property type="entry name" value="COPI_assoc"/>
    <property type="match status" value="1"/>
</dbReference>
<keyword evidence="4 5" id="KW-0472">Membrane</keyword>
<dbReference type="GO" id="GO:0016020">
    <property type="term" value="C:membrane"/>
    <property type="evidence" value="ECO:0007669"/>
    <property type="project" value="UniProtKB-SubCell"/>
</dbReference>
<dbReference type="InterPro" id="IPR013714">
    <property type="entry name" value="Golgi_TVP15"/>
</dbReference>
<comment type="subcellular location">
    <subcellularLocation>
        <location evidence="1">Membrane</location>
        <topology evidence="1">Multi-pass membrane protein</topology>
    </subcellularLocation>
</comment>
<dbReference type="EMBL" id="NBCO01000025">
    <property type="protein sequence ID" value="ORC86833.1"/>
    <property type="molecule type" value="Genomic_DNA"/>
</dbReference>
<dbReference type="OrthoDB" id="423534at2759"/>
<evidence type="ECO:0000256" key="5">
    <source>
        <dbReference type="SAM" id="Phobius"/>
    </source>
</evidence>
<dbReference type="RefSeq" id="XP_028880899.1">
    <property type="nucleotide sequence ID" value="XM_029027720.1"/>
</dbReference>
<comment type="caution">
    <text evidence="6">The sequence shown here is derived from an EMBL/GenBank/DDBJ whole genome shotgun (WGS) entry which is preliminary data.</text>
</comment>
<evidence type="ECO:0008006" key="8">
    <source>
        <dbReference type="Google" id="ProtNLM"/>
    </source>
</evidence>
<dbReference type="Proteomes" id="UP000192257">
    <property type="component" value="Unassembled WGS sequence"/>
</dbReference>
<proteinExistence type="predicted"/>
<feature type="transmembrane region" description="Helical" evidence="5">
    <location>
        <begin position="102"/>
        <end position="120"/>
    </location>
</feature>
<feature type="transmembrane region" description="Helical" evidence="5">
    <location>
        <begin position="77"/>
        <end position="96"/>
    </location>
</feature>
<dbReference type="AlphaFoldDB" id="A0A1X0NQS7"/>
<organism evidence="6 7">
    <name type="scientific">Trypanosoma theileri</name>
    <dbReference type="NCBI Taxonomy" id="67003"/>
    <lineage>
        <taxon>Eukaryota</taxon>
        <taxon>Discoba</taxon>
        <taxon>Euglenozoa</taxon>
        <taxon>Kinetoplastea</taxon>
        <taxon>Metakinetoplastina</taxon>
        <taxon>Trypanosomatida</taxon>
        <taxon>Trypanosomatidae</taxon>
        <taxon>Trypanosoma</taxon>
    </lineage>
</organism>
<dbReference type="GeneID" id="39987500"/>
<evidence type="ECO:0000256" key="2">
    <source>
        <dbReference type="ARBA" id="ARBA00022692"/>
    </source>
</evidence>
<reference evidence="6 7" key="1">
    <citation type="submission" date="2017-03" db="EMBL/GenBank/DDBJ databases">
        <title>An alternative strategy for trypanosome survival in the mammalian bloodstream revealed through genome and transcriptome analysis of the ubiquitous bovine parasite Trypanosoma (Megatrypanum) theileri.</title>
        <authorList>
            <person name="Kelly S."/>
            <person name="Ivens A."/>
            <person name="Mott A."/>
            <person name="O'Neill E."/>
            <person name="Emms D."/>
            <person name="Macleod O."/>
            <person name="Voorheis P."/>
            <person name="Matthews J."/>
            <person name="Matthews K."/>
            <person name="Carrington M."/>
        </authorList>
    </citation>
    <scope>NUCLEOTIDE SEQUENCE [LARGE SCALE GENOMIC DNA]</scope>
    <source>
        <strain evidence="6">Edinburgh</strain>
    </source>
</reference>
<name>A0A1X0NQS7_9TRYP</name>
<evidence type="ECO:0000256" key="4">
    <source>
        <dbReference type="ARBA" id="ARBA00023136"/>
    </source>
</evidence>
<keyword evidence="7" id="KW-1185">Reference proteome</keyword>
<feature type="transmembrane region" description="Helical" evidence="5">
    <location>
        <begin position="45"/>
        <end position="65"/>
    </location>
</feature>
<dbReference type="VEuPathDB" id="TriTrypDB:TM35_000251290"/>
<protein>
    <recommendedName>
        <fullName evidence="8">Golgi apparatus membrane protein TVP15</fullName>
    </recommendedName>
</protein>
<evidence type="ECO:0000256" key="3">
    <source>
        <dbReference type="ARBA" id="ARBA00022989"/>
    </source>
</evidence>
<keyword evidence="2 5" id="KW-0812">Transmembrane</keyword>
<sequence length="136" mass="14918">MTGMAEYVGRGLQILGVLGAFGSGSFALFLLMWFQPHDINSVRMYIAYVYITLFAVLIPAAELNLMQHRHLVRFSRFMLSHVGRAFMYVFMGGLLLGQQVGGWVVGVYMIALGVLNLFAAPFTKNSAEVSTTGGMA</sequence>
<evidence type="ECO:0000313" key="6">
    <source>
        <dbReference type="EMBL" id="ORC86833.1"/>
    </source>
</evidence>
<evidence type="ECO:0000256" key="1">
    <source>
        <dbReference type="ARBA" id="ARBA00004141"/>
    </source>
</evidence>
<feature type="transmembrane region" description="Helical" evidence="5">
    <location>
        <begin position="12"/>
        <end position="33"/>
    </location>
</feature>
<accession>A0A1X0NQS7</accession>
<evidence type="ECO:0000313" key="7">
    <source>
        <dbReference type="Proteomes" id="UP000192257"/>
    </source>
</evidence>